<dbReference type="AlphaFoldDB" id="A0AAD8Z4G7"/>
<keyword evidence="3" id="KW-1185">Reference proteome</keyword>
<dbReference type="PANTHER" id="PTHR15503:SF22">
    <property type="entry name" value="TRANSPOSON TY3-I GAG POLYPROTEIN"/>
    <property type="match status" value="1"/>
</dbReference>
<dbReference type="Gene3D" id="3.10.10.10">
    <property type="entry name" value="HIV Type 1 Reverse Transcriptase, subunit A, domain 1"/>
    <property type="match status" value="1"/>
</dbReference>
<comment type="caution">
    <text evidence="2">The sequence shown here is derived from an EMBL/GenBank/DDBJ whole genome shotgun (WGS) entry which is preliminary data.</text>
</comment>
<proteinExistence type="predicted"/>
<dbReference type="EMBL" id="JAROKS010000018">
    <property type="protein sequence ID" value="KAK1792958.1"/>
    <property type="molecule type" value="Genomic_DNA"/>
</dbReference>
<name>A0AAD8Z4G7_9TELE</name>
<organism evidence="2 3">
    <name type="scientific">Electrophorus voltai</name>
    <dbReference type="NCBI Taxonomy" id="2609070"/>
    <lineage>
        <taxon>Eukaryota</taxon>
        <taxon>Metazoa</taxon>
        <taxon>Chordata</taxon>
        <taxon>Craniata</taxon>
        <taxon>Vertebrata</taxon>
        <taxon>Euteleostomi</taxon>
        <taxon>Actinopterygii</taxon>
        <taxon>Neopterygii</taxon>
        <taxon>Teleostei</taxon>
        <taxon>Ostariophysi</taxon>
        <taxon>Gymnotiformes</taxon>
        <taxon>Gymnotoidei</taxon>
        <taxon>Gymnotidae</taxon>
        <taxon>Electrophorus</taxon>
    </lineage>
</organism>
<dbReference type="InterPro" id="IPR032567">
    <property type="entry name" value="RTL1-rel"/>
</dbReference>
<dbReference type="Proteomes" id="UP001239994">
    <property type="component" value="Unassembled WGS sequence"/>
</dbReference>
<dbReference type="PANTHER" id="PTHR15503">
    <property type="entry name" value="LDOC1 RELATED"/>
    <property type="match status" value="1"/>
</dbReference>
<evidence type="ECO:0000256" key="1">
    <source>
        <dbReference type="SAM" id="MobiDB-lite"/>
    </source>
</evidence>
<feature type="region of interest" description="Disordered" evidence="1">
    <location>
        <begin position="36"/>
        <end position="60"/>
    </location>
</feature>
<evidence type="ECO:0000313" key="3">
    <source>
        <dbReference type="Proteomes" id="UP001239994"/>
    </source>
</evidence>
<dbReference type="InterPro" id="IPR021109">
    <property type="entry name" value="Peptidase_aspartic_dom_sf"/>
</dbReference>
<evidence type="ECO:0008006" key="4">
    <source>
        <dbReference type="Google" id="ProtNLM"/>
    </source>
</evidence>
<dbReference type="SUPFAM" id="SSF56672">
    <property type="entry name" value="DNA/RNA polymerases"/>
    <property type="match status" value="1"/>
</dbReference>
<protein>
    <recommendedName>
        <fullName evidence="4">CCHC-type domain-containing protein</fullName>
    </recommendedName>
</protein>
<dbReference type="Gene3D" id="2.40.70.10">
    <property type="entry name" value="Acid Proteases"/>
    <property type="match status" value="1"/>
</dbReference>
<dbReference type="CDD" id="cd00303">
    <property type="entry name" value="retropepsin_like"/>
    <property type="match status" value="1"/>
</dbReference>
<sequence>MWCCDLTIAYGRGARARGPDVSRGSRGALRTLRPVRVPAQQGESGPQPMQLGRTSLSQSERDARMREGGCRYCGSSGHLHPPCLELRGKRQRLSGEGEPLTDSTSPTRAQGLFLGTTIAWGMSETRLQAFVDLRATGKFLDAGIANKLALSLVPLDKPLPTAAIDGQSFEPGVVSHQICQVTLQVGPHTEQIALFIIHAPDLKLIFGYHWLPRHNPHVDGLSWSVLSWGLTCQTSCFQLPKPQSGSGHDLGGLDLSRVPQDLGEAFSKQKVQLLPPHQPYDMTINLLPGSSLPRGLFSLSGPELQAMDKYIQEALALGFSGPSTSPAGMGLFFVRKKDSGLQPFIDYRGLKKITI</sequence>
<accession>A0AAD8Z4G7</accession>
<reference evidence="2" key="1">
    <citation type="submission" date="2023-03" db="EMBL/GenBank/DDBJ databases">
        <title>Electrophorus voltai genome.</title>
        <authorList>
            <person name="Bian C."/>
        </authorList>
    </citation>
    <scope>NUCLEOTIDE SEQUENCE</scope>
    <source>
        <strain evidence="2">CB-2022</strain>
        <tissue evidence="2">Muscle</tissue>
    </source>
</reference>
<gene>
    <name evidence="2" type="ORF">P4O66_001599</name>
</gene>
<dbReference type="InterPro" id="IPR043502">
    <property type="entry name" value="DNA/RNA_pol_sf"/>
</dbReference>
<evidence type="ECO:0000313" key="2">
    <source>
        <dbReference type="EMBL" id="KAK1792958.1"/>
    </source>
</evidence>